<organism evidence="2 3">
    <name type="scientific">Mytilus coruscus</name>
    <name type="common">Sea mussel</name>
    <dbReference type="NCBI Taxonomy" id="42192"/>
    <lineage>
        <taxon>Eukaryota</taxon>
        <taxon>Metazoa</taxon>
        <taxon>Spiralia</taxon>
        <taxon>Lophotrochozoa</taxon>
        <taxon>Mollusca</taxon>
        <taxon>Bivalvia</taxon>
        <taxon>Autobranchia</taxon>
        <taxon>Pteriomorphia</taxon>
        <taxon>Mytilida</taxon>
        <taxon>Mytiloidea</taxon>
        <taxon>Mytilidae</taxon>
        <taxon>Mytilinae</taxon>
        <taxon>Mytilus</taxon>
    </lineage>
</organism>
<dbReference type="Pfam" id="PF12937">
    <property type="entry name" value="F-box-like"/>
    <property type="match status" value="1"/>
</dbReference>
<keyword evidence="3" id="KW-1185">Reference proteome</keyword>
<dbReference type="GO" id="GO:0031146">
    <property type="term" value="P:SCF-dependent proteasomal ubiquitin-dependent protein catabolic process"/>
    <property type="evidence" value="ECO:0007669"/>
    <property type="project" value="TreeGrafter"/>
</dbReference>
<dbReference type="InterPro" id="IPR001810">
    <property type="entry name" value="F-box_dom"/>
</dbReference>
<dbReference type="Gene3D" id="3.80.10.10">
    <property type="entry name" value="Ribonuclease Inhibitor"/>
    <property type="match status" value="3"/>
</dbReference>
<reference evidence="2 3" key="1">
    <citation type="submission" date="2020-06" db="EMBL/GenBank/DDBJ databases">
        <authorList>
            <person name="Li R."/>
            <person name="Bekaert M."/>
        </authorList>
    </citation>
    <scope>NUCLEOTIDE SEQUENCE [LARGE SCALE GENOMIC DNA]</scope>
    <source>
        <strain evidence="3">wild</strain>
    </source>
</reference>
<dbReference type="GO" id="GO:0019005">
    <property type="term" value="C:SCF ubiquitin ligase complex"/>
    <property type="evidence" value="ECO:0007669"/>
    <property type="project" value="TreeGrafter"/>
</dbReference>
<dbReference type="PANTHER" id="PTHR13318">
    <property type="entry name" value="PARTNER OF PAIRED, ISOFORM B-RELATED"/>
    <property type="match status" value="1"/>
</dbReference>
<dbReference type="PROSITE" id="PS50181">
    <property type="entry name" value="FBOX"/>
    <property type="match status" value="1"/>
</dbReference>
<accession>A0A6J8B2N6</accession>
<dbReference type="InterPro" id="IPR032675">
    <property type="entry name" value="LRR_dom_sf"/>
</dbReference>
<proteinExistence type="predicted"/>
<dbReference type="PANTHER" id="PTHR13318:SF95">
    <property type="entry name" value="F-BOX PROTEIN YLR352W"/>
    <property type="match status" value="1"/>
</dbReference>
<dbReference type="OrthoDB" id="27842at2759"/>
<dbReference type="AlphaFoldDB" id="A0A6J8B2N6"/>
<evidence type="ECO:0000313" key="2">
    <source>
        <dbReference type="EMBL" id="CAC5378082.1"/>
    </source>
</evidence>
<dbReference type="SMART" id="SM00367">
    <property type="entry name" value="LRR_CC"/>
    <property type="match status" value="4"/>
</dbReference>
<dbReference type="InterPro" id="IPR006553">
    <property type="entry name" value="Leu-rich_rpt_Cys-con_subtyp"/>
</dbReference>
<gene>
    <name evidence="2" type="ORF">MCOR_14325</name>
</gene>
<dbReference type="SMART" id="SM00256">
    <property type="entry name" value="FBOX"/>
    <property type="match status" value="1"/>
</dbReference>
<feature type="domain" description="F-box" evidence="1">
    <location>
        <begin position="11"/>
        <end position="57"/>
    </location>
</feature>
<dbReference type="SUPFAM" id="SSF52058">
    <property type="entry name" value="L domain-like"/>
    <property type="match status" value="1"/>
</dbReference>
<sequence length="886" mass="99568">MEGTDKYEWSNILLEYLPSGVVFEICKHLTWQDIFHISQTCRRFNQLCDKATIWLQLKSLDFSRCMIPLDFKVLDVVKRCPQIGMLKLTNVVSSENAREFREEETTPADRFLLEVLRHCTSLCNLNLSMTELTDNSVNAICTKCEQLRCLTLTDNDFISNEGIVNLLSYLPLLSQLHIIRCTNVIPMIKHKDEGKVLTLKDIRLESCELFKANVSTLLKSCVQLEHLCLIDNVVLQGFPSNIPNTEKSGMNTLKTLKLYSQPDMREVNFEKMEQLESLKVKDCPQLLHVNMWAPKLHCFQIAKCDNLKSVNFYDVRLTEINLSGCENLSLIGVDSPVLKSIDISDCKSLTSHQFLIGVNIKSCVDYLNMSGCNKMNSTDIDSIIKEFPNLNSFVFGGDHLTNAEISSVDLTTLCFKANKIMSCLALNIPTLKTLKCDKCSGLTEQHLMDGLLFGEKKNHGVEGLETLIKDIGDYTPFRGRVGVPGLETLVLQQVPGIQGHLLSDSLSYFKNLTDVQLKNCACLKELHFRNLRQLFTLTIESCNHLSTIKVHSVSNLKIMTLKWCSMINYFNVVDVNLLKLDVTGCNFAHFTLYSAALSDLSLSGVCTQPSHTLSLKCPKMTELAINKCNSLDDVTLHRLFTDNPNITCLTLSVSDYIRCISVPSGVTSFSITALKRLQAITMEKPIKIQHLKLNNLIKFTPSSRVDILNTCSSTLTKLEVRAIPKEQALCLELPNLESLTLDQGIDLVELEIFCPKLLYLRIQGCPRLNHMLLQLNKLSQLQVNHSSPLLALKTMVLHVLHVQHVANVLAHYSPNLTTLEFKGSYVTKEYLCELGRAIDNLVVVNLYSCNLDQDLEDCNGSLVLGGSQCGRTLPLTVNMHNEMDVG</sequence>
<dbReference type="SUPFAM" id="SSF52047">
    <property type="entry name" value="RNI-like"/>
    <property type="match status" value="2"/>
</dbReference>
<evidence type="ECO:0000313" key="3">
    <source>
        <dbReference type="Proteomes" id="UP000507470"/>
    </source>
</evidence>
<name>A0A6J8B2N6_MYTCO</name>
<protein>
    <recommendedName>
        <fullName evidence="1">F-box domain-containing protein</fullName>
    </recommendedName>
</protein>
<dbReference type="Gene3D" id="1.20.1280.50">
    <property type="match status" value="1"/>
</dbReference>
<dbReference type="Proteomes" id="UP000507470">
    <property type="component" value="Unassembled WGS sequence"/>
</dbReference>
<dbReference type="EMBL" id="CACVKT020002490">
    <property type="protein sequence ID" value="CAC5378082.1"/>
    <property type="molecule type" value="Genomic_DNA"/>
</dbReference>
<evidence type="ECO:0000259" key="1">
    <source>
        <dbReference type="PROSITE" id="PS50181"/>
    </source>
</evidence>